<dbReference type="EMBL" id="OMOF01000174">
    <property type="protein sequence ID" value="SPF41588.1"/>
    <property type="molecule type" value="Genomic_DNA"/>
</dbReference>
<reference evidence="3" key="1">
    <citation type="submission" date="2018-02" db="EMBL/GenBank/DDBJ databases">
        <authorList>
            <person name="Hausmann B."/>
        </authorList>
    </citation>
    <scope>NUCLEOTIDE SEQUENCE [LARGE SCALE GENOMIC DNA]</scope>
    <source>
        <strain evidence="3">Peat soil MAG SbF1</strain>
    </source>
</reference>
<evidence type="ECO:0008006" key="4">
    <source>
        <dbReference type="Google" id="ProtNLM"/>
    </source>
</evidence>
<sequence length="160" mass="17443">MKINRILRGLLLFLGIIGILDTFLLLLYNGGVNLGTILPGVVGGLLILWSSVKAFFRKFVPMGKIGPWSSKARQVVFSLFLIGLISFLVVEGTIIIYSQPDPVVEADYLIILGAGLNGEQLSSSLWERMQKGLDYLEKHPMAKVVLSGGQGPGENILFVI</sequence>
<accession>A0A2U3KPJ3</accession>
<feature type="transmembrane region" description="Helical" evidence="1">
    <location>
        <begin position="7"/>
        <end position="28"/>
    </location>
</feature>
<protein>
    <recommendedName>
        <fullName evidence="4">DUF218 domain-containing protein</fullName>
    </recommendedName>
</protein>
<name>A0A2U3KPJ3_9FIRM</name>
<feature type="transmembrane region" description="Helical" evidence="1">
    <location>
        <begin position="76"/>
        <end position="97"/>
    </location>
</feature>
<evidence type="ECO:0000313" key="3">
    <source>
        <dbReference type="Proteomes" id="UP000238916"/>
    </source>
</evidence>
<proteinExistence type="predicted"/>
<dbReference type="AlphaFoldDB" id="A0A2U3KPJ3"/>
<keyword evidence="1" id="KW-0472">Membrane</keyword>
<evidence type="ECO:0000256" key="1">
    <source>
        <dbReference type="SAM" id="Phobius"/>
    </source>
</evidence>
<keyword evidence="1" id="KW-0812">Transmembrane</keyword>
<keyword evidence="1" id="KW-1133">Transmembrane helix</keyword>
<gene>
    <name evidence="2" type="ORF">SBF1_2550021</name>
</gene>
<evidence type="ECO:0000313" key="2">
    <source>
        <dbReference type="EMBL" id="SPF41588.1"/>
    </source>
</evidence>
<feature type="transmembrane region" description="Helical" evidence="1">
    <location>
        <begin position="34"/>
        <end position="56"/>
    </location>
</feature>
<organism evidence="2 3">
    <name type="scientific">Candidatus Desulfosporosinus infrequens</name>
    <dbReference type="NCBI Taxonomy" id="2043169"/>
    <lineage>
        <taxon>Bacteria</taxon>
        <taxon>Bacillati</taxon>
        <taxon>Bacillota</taxon>
        <taxon>Clostridia</taxon>
        <taxon>Eubacteriales</taxon>
        <taxon>Desulfitobacteriaceae</taxon>
        <taxon>Desulfosporosinus</taxon>
    </lineage>
</organism>
<dbReference type="Proteomes" id="UP000238916">
    <property type="component" value="Unassembled WGS sequence"/>
</dbReference>